<gene>
    <name evidence="2" type="ORF">KTU01_36560</name>
</gene>
<evidence type="ECO:0000313" key="3">
    <source>
        <dbReference type="Proteomes" id="UP000321103"/>
    </source>
</evidence>
<name>A0A512IIJ8_9MICC</name>
<dbReference type="RefSeq" id="WP_139318660.1">
    <property type="nucleotide sequence ID" value="NZ_BJZS01000143.1"/>
</dbReference>
<dbReference type="STRING" id="388357.GCA_001580365_03475"/>
<reference evidence="2 3" key="1">
    <citation type="submission" date="2019-07" db="EMBL/GenBank/DDBJ databases">
        <title>Whole genome shotgun sequence of Kocuria turfanensis NBRC 107627.</title>
        <authorList>
            <person name="Hosoyama A."/>
            <person name="Uohara A."/>
            <person name="Ohji S."/>
            <person name="Ichikawa N."/>
        </authorList>
    </citation>
    <scope>NUCLEOTIDE SEQUENCE [LARGE SCALE GENOMIC DNA]</scope>
    <source>
        <strain evidence="2 3">NBRC 107627</strain>
    </source>
</reference>
<dbReference type="Proteomes" id="UP000321103">
    <property type="component" value="Unassembled WGS sequence"/>
</dbReference>
<dbReference type="EMBL" id="BJZS01000143">
    <property type="protein sequence ID" value="GEO97533.1"/>
    <property type="molecule type" value="Genomic_DNA"/>
</dbReference>
<comment type="caution">
    <text evidence="2">The sequence shown here is derived from an EMBL/GenBank/DDBJ whole genome shotgun (WGS) entry which is preliminary data.</text>
</comment>
<organism evidence="2 3">
    <name type="scientific">Kocuria turfanensis</name>
    <dbReference type="NCBI Taxonomy" id="388357"/>
    <lineage>
        <taxon>Bacteria</taxon>
        <taxon>Bacillati</taxon>
        <taxon>Actinomycetota</taxon>
        <taxon>Actinomycetes</taxon>
        <taxon>Micrococcales</taxon>
        <taxon>Micrococcaceae</taxon>
        <taxon>Kocuria</taxon>
    </lineage>
</organism>
<feature type="region of interest" description="Disordered" evidence="1">
    <location>
        <begin position="1"/>
        <end position="45"/>
    </location>
</feature>
<accession>A0A512IIJ8</accession>
<sequence length="99" mass="11337">MVRKRGPIASNREEEIERFAAAAERSGSDTPDQGPPLKPWKRRARNGAKVKGYNFRFNNTQHALLNYAAEAEDTSQQKLIEELVWPVLEERYGQNVPLK</sequence>
<evidence type="ECO:0000256" key="1">
    <source>
        <dbReference type="SAM" id="MobiDB-lite"/>
    </source>
</evidence>
<evidence type="ECO:0000313" key="2">
    <source>
        <dbReference type="EMBL" id="GEO97533.1"/>
    </source>
</evidence>
<protein>
    <submittedName>
        <fullName evidence="2">Uncharacterized protein</fullName>
    </submittedName>
</protein>
<proteinExistence type="predicted"/>
<dbReference type="AlphaFoldDB" id="A0A512IIJ8"/>
<keyword evidence="3" id="KW-1185">Reference proteome</keyword>